<reference evidence="4 5" key="2">
    <citation type="journal article" date="2013" name="Genome Announc.">
        <title>Genome Sequence of Growth-Improving Paenibacillus mucilaginosus Strain KNP414.</title>
        <authorList>
            <person name="Lu J.J."/>
            <person name="Wang J.F."/>
            <person name="Hu X.F."/>
        </authorList>
    </citation>
    <scope>NUCLEOTIDE SEQUENCE [LARGE SCALE GENOMIC DNA]</scope>
    <source>
        <strain evidence="4 5">KNP414</strain>
    </source>
</reference>
<keyword evidence="2" id="KW-0812">Transmembrane</keyword>
<name>F8FH31_PAEMK</name>
<sequence>METITIDTLLSYIHQFGYLALFFALWLGIVGMPIPDEVVVMTGGMVGALHLLSPLPAFVITYVGVVSGLTLGYVLGRVMGPPVLERLRKKKSMEPYIEKSYAMLEKYGSGTLVFSYFLPVVRHLVPYLVGINGMSYRTYALYSYLTGLLWTMVYFVLGYFFGDSIEVISRAVTRYGWYVLALLAAGGLAVMWLRPLRQKAR</sequence>
<dbReference type="Pfam" id="PF09335">
    <property type="entry name" value="VTT_dom"/>
    <property type="match status" value="1"/>
</dbReference>
<evidence type="ECO:0000256" key="1">
    <source>
        <dbReference type="ARBA" id="ARBA00010792"/>
    </source>
</evidence>
<evidence type="ECO:0000313" key="4">
    <source>
        <dbReference type="EMBL" id="AEI38681.1"/>
    </source>
</evidence>
<dbReference type="AlphaFoldDB" id="F8FH31"/>
<feature type="domain" description="VTT" evidence="3">
    <location>
        <begin position="34"/>
        <end position="159"/>
    </location>
</feature>
<dbReference type="KEGG" id="pms:KNP414_00030"/>
<dbReference type="InterPro" id="IPR032816">
    <property type="entry name" value="VTT_dom"/>
</dbReference>
<feature type="transmembrane region" description="Helical" evidence="2">
    <location>
        <begin position="141"/>
        <end position="162"/>
    </location>
</feature>
<keyword evidence="2" id="KW-1133">Transmembrane helix</keyword>
<reference evidence="5" key="1">
    <citation type="submission" date="2011-06" db="EMBL/GenBank/DDBJ databases">
        <title>Complete genome sequence of Paenibacillus mucilaginosus KNP414.</title>
        <authorList>
            <person name="Wang J."/>
            <person name="Hu S."/>
            <person name="Hu X."/>
            <person name="Zhang B."/>
            <person name="Dong D."/>
            <person name="Zhang S."/>
            <person name="Zhao K."/>
            <person name="Wu D."/>
        </authorList>
    </citation>
    <scope>NUCLEOTIDE SEQUENCE [LARGE SCALE GENOMIC DNA]</scope>
    <source>
        <strain evidence="5">KNP414</strain>
    </source>
</reference>
<dbReference type="EMBL" id="CP002869">
    <property type="protein sequence ID" value="AEI38681.1"/>
    <property type="molecule type" value="Genomic_DNA"/>
</dbReference>
<dbReference type="PANTHER" id="PTHR42709:SF9">
    <property type="entry name" value="ALKALINE PHOSPHATASE LIKE PROTEIN"/>
    <property type="match status" value="1"/>
</dbReference>
<dbReference type="PATRIC" id="fig|1036673.3.peg.25"/>
<dbReference type="GO" id="GO:0005886">
    <property type="term" value="C:plasma membrane"/>
    <property type="evidence" value="ECO:0007669"/>
    <property type="project" value="TreeGrafter"/>
</dbReference>
<keyword evidence="2" id="KW-0472">Membrane</keyword>
<feature type="transmembrane region" description="Helical" evidence="2">
    <location>
        <begin position="55"/>
        <end position="80"/>
    </location>
</feature>
<protein>
    <submittedName>
        <fullName evidence="4">DedA protein, putative</fullName>
    </submittedName>
</protein>
<dbReference type="RefSeq" id="WP_013913847.1">
    <property type="nucleotide sequence ID" value="NC_015690.1"/>
</dbReference>
<dbReference type="Proteomes" id="UP000006620">
    <property type="component" value="Chromosome"/>
</dbReference>
<feature type="transmembrane region" description="Helical" evidence="2">
    <location>
        <begin position="174"/>
        <end position="193"/>
    </location>
</feature>
<proteinExistence type="inferred from homology"/>
<dbReference type="PANTHER" id="PTHR42709">
    <property type="entry name" value="ALKALINE PHOSPHATASE LIKE PROTEIN"/>
    <property type="match status" value="1"/>
</dbReference>
<gene>
    <name evidence="4" type="ordered locus">KNP414_00030</name>
</gene>
<comment type="similarity">
    <text evidence="1">Belongs to the DedA family.</text>
</comment>
<organism evidence="4 5">
    <name type="scientific">Paenibacillus mucilaginosus (strain KNP414)</name>
    <dbReference type="NCBI Taxonomy" id="1036673"/>
    <lineage>
        <taxon>Bacteria</taxon>
        <taxon>Bacillati</taxon>
        <taxon>Bacillota</taxon>
        <taxon>Bacilli</taxon>
        <taxon>Bacillales</taxon>
        <taxon>Paenibacillaceae</taxon>
        <taxon>Paenibacillus</taxon>
    </lineage>
</organism>
<feature type="transmembrane region" description="Helical" evidence="2">
    <location>
        <begin position="12"/>
        <end position="35"/>
    </location>
</feature>
<dbReference type="InterPro" id="IPR051311">
    <property type="entry name" value="DedA_domain"/>
</dbReference>
<evidence type="ECO:0000259" key="3">
    <source>
        <dbReference type="Pfam" id="PF09335"/>
    </source>
</evidence>
<dbReference type="HOGENOM" id="CLU_044208_1_0_9"/>
<evidence type="ECO:0000256" key="2">
    <source>
        <dbReference type="SAM" id="Phobius"/>
    </source>
</evidence>
<evidence type="ECO:0000313" key="5">
    <source>
        <dbReference type="Proteomes" id="UP000006620"/>
    </source>
</evidence>
<accession>F8FH31</accession>